<comment type="caution">
    <text evidence="1">The sequence shown here is derived from an EMBL/GenBank/DDBJ whole genome shotgun (WGS) entry which is preliminary data.</text>
</comment>
<evidence type="ECO:0000313" key="2">
    <source>
        <dbReference type="Proteomes" id="UP000026714"/>
    </source>
</evidence>
<proteinExistence type="predicted"/>
<protein>
    <recommendedName>
        <fullName evidence="3">Glycoside hydrolase family 2 immunoglobulin-like beta-sandwich domain-containing protein</fullName>
    </recommendedName>
</protein>
<reference evidence="1 2" key="1">
    <citation type="journal article" date="2014" name="FEMS Microbiol. Ecol.">
        <title>Sphaerotilus natans encrusted with nanoball-shaped Fe(III) oxide minerals formed by nitrate-reducing mixotrophic Fe(II) oxidation.</title>
        <authorList>
            <person name="Park S."/>
            <person name="Kim D.H."/>
            <person name="Lee J.H."/>
            <person name="Hur H.G."/>
        </authorList>
    </citation>
    <scope>NUCLEOTIDE SEQUENCE [LARGE SCALE GENOMIC DNA]</scope>
    <source>
        <strain evidence="1 2">DSM 6575</strain>
    </source>
</reference>
<evidence type="ECO:0008006" key="3">
    <source>
        <dbReference type="Google" id="ProtNLM"/>
    </source>
</evidence>
<name>A0A059KJ61_9BURK</name>
<dbReference type="SUPFAM" id="SSF49303">
    <property type="entry name" value="beta-Galactosidase/glucuronidase domain"/>
    <property type="match status" value="1"/>
</dbReference>
<sequence>MITFADSLRSQGRLEPGSADLAESLDEGWWWGSSAPGQWDSPQTALQLSQEPHWHACDGPVAPIDTLVRRLDSAVLSAVHAGVRDWWLCRPLPACADRRRRWLALDGVAGRRAELWLHQVETGHQRLLLRSDSARLRHRVELPAGAADTVLWLVLRDEPVSAVGLWRPVRRVGERLAAEAPALRARLLDPGRGRLALRLRVQEPLLGLSMVLRHAGRRWQAPMVLGGGAGQGGGLWQGLLDVEAPALWWPHALGEPALHELELHVLRPEGARQVLSLGRIGWRQIVQDRSRGRLIINGMPMPVPLRRTCWAPGVHMPAAEVAAQVAQARAAGIDLLDIAAAGGPDADEALLDACDAQGLLIGHGLSQDSAAAPAAQRAQQLARWQARASLAWVRVDAPACDPVVTQVMQALPDSLCLSGAVSGAF</sequence>
<organism evidence="1 2">
    <name type="scientific">Sphaerotilus natans subsp. natans DSM 6575</name>
    <dbReference type="NCBI Taxonomy" id="1286631"/>
    <lineage>
        <taxon>Bacteria</taxon>
        <taxon>Pseudomonadati</taxon>
        <taxon>Pseudomonadota</taxon>
        <taxon>Betaproteobacteria</taxon>
        <taxon>Burkholderiales</taxon>
        <taxon>Sphaerotilaceae</taxon>
        <taxon>Sphaerotilus</taxon>
    </lineage>
</organism>
<accession>A0A059KJ61</accession>
<dbReference type="STRING" id="34103.SAMN05421778_11091"/>
<evidence type="ECO:0000313" key="1">
    <source>
        <dbReference type="EMBL" id="KDB51492.1"/>
    </source>
</evidence>
<dbReference type="eggNOG" id="COG3250">
    <property type="taxonomic scope" value="Bacteria"/>
</dbReference>
<keyword evidence="2" id="KW-1185">Reference proteome</keyword>
<gene>
    <name evidence="1" type="ORF">X805_28700</name>
</gene>
<dbReference type="AlphaFoldDB" id="A0A059KJ61"/>
<dbReference type="EMBL" id="AZRA01000076">
    <property type="protein sequence ID" value="KDB51492.1"/>
    <property type="molecule type" value="Genomic_DNA"/>
</dbReference>
<dbReference type="RefSeq" id="WP_051632058.1">
    <property type="nucleotide sequence ID" value="NZ_AZRA01000076.1"/>
</dbReference>
<dbReference type="InterPro" id="IPR036156">
    <property type="entry name" value="Beta-gal/glucu_dom_sf"/>
</dbReference>
<dbReference type="Proteomes" id="UP000026714">
    <property type="component" value="Unassembled WGS sequence"/>
</dbReference>